<feature type="compositionally biased region" description="Low complexity" evidence="1">
    <location>
        <begin position="347"/>
        <end position="360"/>
    </location>
</feature>
<comment type="caution">
    <text evidence="2">The sequence shown here is derived from an EMBL/GenBank/DDBJ whole genome shotgun (WGS) entry which is preliminary data.</text>
</comment>
<feature type="region of interest" description="Disordered" evidence="1">
    <location>
        <begin position="204"/>
        <end position="225"/>
    </location>
</feature>
<feature type="compositionally biased region" description="Polar residues" evidence="1">
    <location>
        <begin position="575"/>
        <end position="586"/>
    </location>
</feature>
<feature type="compositionally biased region" description="Basic and acidic residues" evidence="1">
    <location>
        <begin position="321"/>
        <end position="346"/>
    </location>
</feature>
<evidence type="ECO:0000313" key="2">
    <source>
        <dbReference type="EMBL" id="GMH78727.1"/>
    </source>
</evidence>
<evidence type="ECO:0000256" key="1">
    <source>
        <dbReference type="SAM" id="MobiDB-lite"/>
    </source>
</evidence>
<sequence length="586" mass="63591">MERTGHGSLPIKGDHKLVKSSTTSRNKPPSPSITHSDNMNSRSSSRSSTKSPSTHRASPSLSSKDRRTPSPSFKKGGRKKSRESPLLSDGEKEKEKKEDSKERSRRSRSGPPKVGRNQTPDGKGGEGEKVEGEKVGGEGATQQQSTKENGSKKKDRARAPTELDKTFLATSSNIEDDVFVEKELEEIQSQLQERAAKAINTGSSFTRFTSKGGEGKKVSARRPSVTNSLLVSEFSDVASENSDISSSRLGLQREPILTVEGATEQLESMSLKDLEKLQEIINKKKEEKIKREKEAEFLAATVVEGTHTEEEGDGEEEDEENRGRVRADSIGPEIRRARTIARHEASNNENNNCVNSNNVNPAEDPVNPTTPPLLPTGAQSPAVTPGGTPITSGRPSAPTELMFTSYLGSKDSRSVEVAERIAQRDRENLRDIKAASGRAGKGHSFIGSMIDNDKMLSSASSSNDNTTDLDASSDLLCSMTSDTNSNFSYTGDGDVVVSDDEDMGETTKVLDKSGNVYSKSPKQLSFSYRRPPPHVPTLQLEVLRSPKSDKKFVSAPDPNRSMKNLTDGEAAFSPRSMTESEASADL</sequence>
<feature type="region of interest" description="Disordered" evidence="1">
    <location>
        <begin position="299"/>
        <end position="400"/>
    </location>
</feature>
<feature type="region of interest" description="Disordered" evidence="1">
    <location>
        <begin position="1"/>
        <end position="172"/>
    </location>
</feature>
<feature type="compositionally biased region" description="Basic and acidic residues" evidence="1">
    <location>
        <begin position="123"/>
        <end position="136"/>
    </location>
</feature>
<feature type="compositionally biased region" description="Basic and acidic residues" evidence="1">
    <location>
        <begin position="89"/>
        <end position="102"/>
    </location>
</feature>
<accession>A0A9W7B088</accession>
<reference evidence="3" key="1">
    <citation type="journal article" date="2023" name="Commun. Biol.">
        <title>Genome analysis of Parmales, the sister group of diatoms, reveals the evolutionary specialization of diatoms from phago-mixotrophs to photoautotrophs.</title>
        <authorList>
            <person name="Ban H."/>
            <person name="Sato S."/>
            <person name="Yoshikawa S."/>
            <person name="Yamada K."/>
            <person name="Nakamura Y."/>
            <person name="Ichinomiya M."/>
            <person name="Sato N."/>
            <person name="Blanc-Mathieu R."/>
            <person name="Endo H."/>
            <person name="Kuwata A."/>
            <person name="Ogata H."/>
        </authorList>
    </citation>
    <scope>NUCLEOTIDE SEQUENCE [LARGE SCALE GENOMIC DNA]</scope>
</reference>
<feature type="compositionally biased region" description="Basic and acidic residues" evidence="1">
    <location>
        <begin position="149"/>
        <end position="165"/>
    </location>
</feature>
<dbReference type="EMBL" id="BLQM01000255">
    <property type="protein sequence ID" value="GMH78727.1"/>
    <property type="molecule type" value="Genomic_DNA"/>
</dbReference>
<organism evidence="2 3">
    <name type="scientific">Triparma laevis f. inornata</name>
    <dbReference type="NCBI Taxonomy" id="1714386"/>
    <lineage>
        <taxon>Eukaryota</taxon>
        <taxon>Sar</taxon>
        <taxon>Stramenopiles</taxon>
        <taxon>Ochrophyta</taxon>
        <taxon>Bolidophyceae</taxon>
        <taxon>Parmales</taxon>
        <taxon>Triparmaceae</taxon>
        <taxon>Triparma</taxon>
    </lineage>
</organism>
<evidence type="ECO:0000313" key="3">
    <source>
        <dbReference type="Proteomes" id="UP001162640"/>
    </source>
</evidence>
<gene>
    <name evidence="2" type="ORF">TL16_g07916</name>
</gene>
<feature type="region of interest" description="Disordered" evidence="1">
    <location>
        <begin position="544"/>
        <end position="586"/>
    </location>
</feature>
<name>A0A9W7B088_9STRA</name>
<feature type="compositionally biased region" description="Low complexity" evidence="1">
    <location>
        <begin position="41"/>
        <end position="54"/>
    </location>
</feature>
<dbReference type="Proteomes" id="UP001162640">
    <property type="component" value="Unassembled WGS sequence"/>
</dbReference>
<proteinExistence type="predicted"/>
<protein>
    <submittedName>
        <fullName evidence="2">Uncharacterized protein</fullName>
    </submittedName>
</protein>
<feature type="compositionally biased region" description="Polar residues" evidence="1">
    <location>
        <begin position="19"/>
        <end position="40"/>
    </location>
</feature>
<feature type="compositionally biased region" description="Acidic residues" evidence="1">
    <location>
        <begin position="310"/>
        <end position="320"/>
    </location>
</feature>
<dbReference type="AlphaFoldDB" id="A0A9W7B088"/>